<protein>
    <recommendedName>
        <fullName evidence="1">Sacsin/Nov domain-containing protein</fullName>
    </recommendedName>
</protein>
<dbReference type="Pfam" id="PF25794">
    <property type="entry name" value="SACS"/>
    <property type="match status" value="1"/>
</dbReference>
<dbReference type="EMBL" id="CP003620">
    <property type="protein sequence ID" value="AFZ11498.1"/>
    <property type="molecule type" value="Genomic_DNA"/>
</dbReference>
<dbReference type="PANTHER" id="PTHR15600">
    <property type="entry name" value="SACSIN"/>
    <property type="match status" value="1"/>
</dbReference>
<dbReference type="SUPFAM" id="SSF55874">
    <property type="entry name" value="ATPase domain of HSP90 chaperone/DNA topoisomerase II/histidine kinase"/>
    <property type="match status" value="1"/>
</dbReference>
<reference evidence="2 3" key="1">
    <citation type="submission" date="2012-06" db="EMBL/GenBank/DDBJ databases">
        <title>Finished chromosome of genome of Crinalium epipsammum PCC 9333.</title>
        <authorList>
            <consortium name="US DOE Joint Genome Institute"/>
            <person name="Gugger M."/>
            <person name="Coursin T."/>
            <person name="Rippka R."/>
            <person name="Tandeau De Marsac N."/>
            <person name="Huntemann M."/>
            <person name="Wei C.-L."/>
            <person name="Han J."/>
            <person name="Detter J.C."/>
            <person name="Han C."/>
            <person name="Tapia R."/>
            <person name="Davenport K."/>
            <person name="Daligault H."/>
            <person name="Erkkila T."/>
            <person name="Gu W."/>
            <person name="Munk A.C.C."/>
            <person name="Teshima H."/>
            <person name="Xu Y."/>
            <person name="Chain P."/>
            <person name="Chen A."/>
            <person name="Krypides N."/>
            <person name="Mavromatis K."/>
            <person name="Markowitz V."/>
            <person name="Szeto E."/>
            <person name="Ivanova N."/>
            <person name="Mikhailova N."/>
            <person name="Ovchinnikova G."/>
            <person name="Pagani I."/>
            <person name="Pati A."/>
            <person name="Goodwin L."/>
            <person name="Peters L."/>
            <person name="Pitluck S."/>
            <person name="Woyke T."/>
            <person name="Kerfeld C."/>
        </authorList>
    </citation>
    <scope>NUCLEOTIDE SEQUENCE [LARGE SCALE GENOMIC DNA]</scope>
    <source>
        <strain evidence="2 3">PCC 9333</strain>
    </source>
</reference>
<dbReference type="NCBIfam" id="NF047352">
    <property type="entry name" value="P_loop_sacsin"/>
    <property type="match status" value="1"/>
</dbReference>
<dbReference type="STRING" id="1173022.Cri9333_0547"/>
<organism evidence="2 3">
    <name type="scientific">Crinalium epipsammum PCC 9333</name>
    <dbReference type="NCBI Taxonomy" id="1173022"/>
    <lineage>
        <taxon>Bacteria</taxon>
        <taxon>Bacillati</taxon>
        <taxon>Cyanobacteriota</taxon>
        <taxon>Cyanophyceae</taxon>
        <taxon>Gomontiellales</taxon>
        <taxon>Gomontiellaceae</taxon>
        <taxon>Crinalium</taxon>
    </lineage>
</organism>
<evidence type="ECO:0000259" key="1">
    <source>
        <dbReference type="Pfam" id="PF25794"/>
    </source>
</evidence>
<keyword evidence="3" id="KW-1185">Reference proteome</keyword>
<dbReference type="Proteomes" id="UP000010472">
    <property type="component" value="Chromosome"/>
</dbReference>
<dbReference type="HOGENOM" id="CLU_1793263_0_0_3"/>
<dbReference type="KEGG" id="cep:Cri9333_0547"/>
<accession>K9VTU3</accession>
<dbReference type="InterPro" id="IPR058210">
    <property type="entry name" value="SACS/Nov_dom"/>
</dbReference>
<sequence length="144" mass="15870">MPGYQHKQGTIIHDIKSLLKERYKQGFPIIKEIIQNANDGKAKTLKFGISQGLVRTAENPVSHPLLTTPALFFLNDGAFSTSDREAISCFGIDANAGDKGKIGKFGLGQKSIFHFCEAFFYVARSEDIPNGYGEFINPWALVTS</sequence>
<dbReference type="PANTHER" id="PTHR15600:SF42">
    <property type="entry name" value="SACSIN"/>
    <property type="match status" value="1"/>
</dbReference>
<dbReference type="eggNOG" id="ENOG502ZBCZ">
    <property type="taxonomic scope" value="Bacteria"/>
</dbReference>
<gene>
    <name evidence="2" type="ORF">Cri9333_0547</name>
</gene>
<evidence type="ECO:0000313" key="3">
    <source>
        <dbReference type="Proteomes" id="UP000010472"/>
    </source>
</evidence>
<dbReference type="InterPro" id="IPR052972">
    <property type="entry name" value="Sacsin_chaperone_reg"/>
</dbReference>
<dbReference type="GO" id="GO:0030544">
    <property type="term" value="F:Hsp70 protein binding"/>
    <property type="evidence" value="ECO:0007669"/>
    <property type="project" value="TreeGrafter"/>
</dbReference>
<dbReference type="PATRIC" id="fig|1173022.3.peg.594"/>
<name>K9VTU3_9CYAN</name>
<evidence type="ECO:0000313" key="2">
    <source>
        <dbReference type="EMBL" id="AFZ11498.1"/>
    </source>
</evidence>
<feature type="domain" description="Sacsin/Nov" evidence="1">
    <location>
        <begin position="11"/>
        <end position="118"/>
    </location>
</feature>
<dbReference type="InterPro" id="IPR036890">
    <property type="entry name" value="HATPase_C_sf"/>
</dbReference>
<proteinExistence type="predicted"/>
<dbReference type="RefSeq" id="WP_015201632.1">
    <property type="nucleotide sequence ID" value="NC_019753.1"/>
</dbReference>
<dbReference type="AlphaFoldDB" id="K9VTU3"/>